<keyword evidence="6" id="KW-1185">Reference proteome</keyword>
<dbReference type="PANTHER" id="PTHR32347:SF23">
    <property type="entry name" value="BLL5650 PROTEIN"/>
    <property type="match status" value="1"/>
</dbReference>
<dbReference type="Pfam" id="PF25973">
    <property type="entry name" value="BSH_CzcB"/>
    <property type="match status" value="1"/>
</dbReference>
<evidence type="ECO:0000256" key="2">
    <source>
        <dbReference type="ARBA" id="ARBA00023054"/>
    </source>
</evidence>
<dbReference type="InterPro" id="IPR050465">
    <property type="entry name" value="UPF0194_transport"/>
</dbReference>
<evidence type="ECO:0000259" key="4">
    <source>
        <dbReference type="Pfam" id="PF25973"/>
    </source>
</evidence>
<accession>A0A6P1MFN0</accession>
<name>A0A6P1MFN0_9FIRM</name>
<protein>
    <submittedName>
        <fullName evidence="5">HlyD family efflux transporter periplasmic adaptor subunit</fullName>
    </submittedName>
</protein>
<sequence>MKAKRKIIFIIVILIAVIAIFYIHLKDSHGYTGEVEGIMEPHCAEVSGKIVKCPIELGSQIKKGDVIAVIDNTNQKYAVEQLSLNLQKAKLAVNNSKVGRGGVADNNYNAAKASYDSAVILKEKATEDYSKAKTLYEENAISEDALNSAKVAYETAVSKVADTGAQIKNISDKTAGNAAEIDVALLESQLNQQNENLQKYTIVAGCDGIVMSKNYKEGDVVSAGYNIADISSQKERYAVIYFPEDKLDCIKYNQKAVVDLGDTSVEGQIKYIDVKAQYTPKEMQSAANRNQESVRVKVLLPEKCNVNVGQKVKVQL</sequence>
<dbReference type="PANTHER" id="PTHR32347">
    <property type="entry name" value="EFFLUX SYSTEM COMPONENT YKNX-RELATED"/>
    <property type="match status" value="1"/>
</dbReference>
<reference evidence="5 6" key="1">
    <citation type="submission" date="2020-01" db="EMBL/GenBank/DDBJ databases">
        <title>Genomic analysis of Aminipila sp. CBA3637.</title>
        <authorList>
            <person name="Kim Y.B."/>
            <person name="Roh S.W."/>
        </authorList>
    </citation>
    <scope>NUCLEOTIDE SEQUENCE [LARGE SCALE GENOMIC DNA]</scope>
    <source>
        <strain evidence="5 6">CBA3637</strain>
    </source>
</reference>
<dbReference type="InterPro" id="IPR058647">
    <property type="entry name" value="BSH_CzcB-like"/>
</dbReference>
<dbReference type="KEGG" id="amic:Ami3637_10935"/>
<keyword evidence="2" id="KW-0175">Coiled coil</keyword>
<keyword evidence="3" id="KW-0472">Membrane</keyword>
<dbReference type="RefSeq" id="WP_162362619.1">
    <property type="nucleotide sequence ID" value="NZ_CP047591.1"/>
</dbReference>
<keyword evidence="3" id="KW-1133">Transmembrane helix</keyword>
<dbReference type="AlphaFoldDB" id="A0A6P1MFN0"/>
<organism evidence="5 6">
    <name type="scientific">Aminipila terrae</name>
    <dbReference type="NCBI Taxonomy" id="2697030"/>
    <lineage>
        <taxon>Bacteria</taxon>
        <taxon>Bacillati</taxon>
        <taxon>Bacillota</taxon>
        <taxon>Clostridia</taxon>
        <taxon>Peptostreptococcales</taxon>
        <taxon>Anaerovoracaceae</taxon>
        <taxon>Aminipila</taxon>
    </lineage>
</organism>
<dbReference type="Gene3D" id="2.40.50.100">
    <property type="match status" value="2"/>
</dbReference>
<feature type="transmembrane region" description="Helical" evidence="3">
    <location>
        <begin position="7"/>
        <end position="25"/>
    </location>
</feature>
<evidence type="ECO:0000313" key="6">
    <source>
        <dbReference type="Proteomes" id="UP000463883"/>
    </source>
</evidence>
<dbReference type="Gene3D" id="2.40.30.170">
    <property type="match status" value="1"/>
</dbReference>
<evidence type="ECO:0000313" key="5">
    <source>
        <dbReference type="EMBL" id="QHI72852.1"/>
    </source>
</evidence>
<dbReference type="SUPFAM" id="SSF111369">
    <property type="entry name" value="HlyD-like secretion proteins"/>
    <property type="match status" value="1"/>
</dbReference>
<evidence type="ECO:0000256" key="1">
    <source>
        <dbReference type="ARBA" id="ARBA00004196"/>
    </source>
</evidence>
<gene>
    <name evidence="5" type="ORF">Ami3637_10935</name>
</gene>
<keyword evidence="3" id="KW-0812">Transmembrane</keyword>
<comment type="subcellular location">
    <subcellularLocation>
        <location evidence="1">Cell envelope</location>
    </subcellularLocation>
</comment>
<proteinExistence type="predicted"/>
<dbReference type="GO" id="GO:0030313">
    <property type="term" value="C:cell envelope"/>
    <property type="evidence" value="ECO:0007669"/>
    <property type="project" value="UniProtKB-SubCell"/>
</dbReference>
<feature type="domain" description="CzcB-like barrel-sandwich hybrid" evidence="4">
    <location>
        <begin position="44"/>
        <end position="231"/>
    </location>
</feature>
<dbReference type="Proteomes" id="UP000463883">
    <property type="component" value="Chromosome"/>
</dbReference>
<dbReference type="Gene3D" id="1.10.287.470">
    <property type="entry name" value="Helix hairpin bin"/>
    <property type="match status" value="1"/>
</dbReference>
<evidence type="ECO:0000256" key="3">
    <source>
        <dbReference type="SAM" id="Phobius"/>
    </source>
</evidence>
<dbReference type="EMBL" id="CP047591">
    <property type="protein sequence ID" value="QHI72852.1"/>
    <property type="molecule type" value="Genomic_DNA"/>
</dbReference>